<sequence length="89" mass="9810">MTVLRNVGPLEVTKKWETNRLTCPQPAIRLNPWAPTPRLQDMLARSSGGGGGAAGQVFKARTDQSCYLGWTIRGDRRNATEAKRSLSIK</sequence>
<accession>A0A8R1ELG2</accession>
<dbReference type="EnsemblMetazoa" id="CJA38014.1">
    <property type="protein sequence ID" value="CJA38014.1"/>
    <property type="gene ID" value="WBGene00213861"/>
</dbReference>
<dbReference type="Pfam" id="PF05611">
    <property type="entry name" value="DUF780"/>
    <property type="match status" value="1"/>
</dbReference>
<dbReference type="Proteomes" id="UP000005237">
    <property type="component" value="Unassembled WGS sequence"/>
</dbReference>
<keyword evidence="2" id="KW-1185">Reference proteome</keyword>
<organism evidence="1 2">
    <name type="scientific">Caenorhabditis japonica</name>
    <dbReference type="NCBI Taxonomy" id="281687"/>
    <lineage>
        <taxon>Eukaryota</taxon>
        <taxon>Metazoa</taxon>
        <taxon>Ecdysozoa</taxon>
        <taxon>Nematoda</taxon>
        <taxon>Chromadorea</taxon>
        <taxon>Rhabditida</taxon>
        <taxon>Rhabditina</taxon>
        <taxon>Rhabditomorpha</taxon>
        <taxon>Rhabditoidea</taxon>
        <taxon>Rhabditidae</taxon>
        <taxon>Peloderinae</taxon>
        <taxon>Caenorhabditis</taxon>
    </lineage>
</organism>
<evidence type="ECO:0000313" key="2">
    <source>
        <dbReference type="Proteomes" id="UP000005237"/>
    </source>
</evidence>
<reference evidence="2" key="1">
    <citation type="submission" date="2010-08" db="EMBL/GenBank/DDBJ databases">
        <authorList>
            <consortium name="Caenorhabditis japonica Sequencing Consortium"/>
            <person name="Wilson R.K."/>
        </authorList>
    </citation>
    <scope>NUCLEOTIDE SEQUENCE [LARGE SCALE GENOMIC DNA]</scope>
    <source>
        <strain evidence="2">DF5081</strain>
    </source>
</reference>
<protein>
    <submittedName>
        <fullName evidence="1">Uncharacterized protein</fullName>
    </submittedName>
</protein>
<name>A0A8R1ELG2_CAEJA</name>
<evidence type="ECO:0000313" key="1">
    <source>
        <dbReference type="EnsemblMetazoa" id="CJA38014.1"/>
    </source>
</evidence>
<dbReference type="AlphaFoldDB" id="A0A8R1ELG2"/>
<dbReference type="InterPro" id="IPR008498">
    <property type="entry name" value="DUF780_CAE_spp"/>
</dbReference>
<proteinExistence type="predicted"/>
<reference evidence="1" key="2">
    <citation type="submission" date="2022-06" db="UniProtKB">
        <authorList>
            <consortium name="EnsemblMetazoa"/>
        </authorList>
    </citation>
    <scope>IDENTIFICATION</scope>
    <source>
        <strain evidence="1">DF5081</strain>
    </source>
</reference>